<feature type="compositionally biased region" description="Low complexity" evidence="1">
    <location>
        <begin position="111"/>
        <end position="124"/>
    </location>
</feature>
<reference evidence="2" key="1">
    <citation type="submission" date="2021-02" db="EMBL/GenBank/DDBJ databases">
        <title>Genome-Resolved Metagenomics of a Microbial Community Performing Photosynthetic Biological Nutrient Removal.</title>
        <authorList>
            <person name="Mcdaniel E.A."/>
        </authorList>
    </citation>
    <scope>NUCLEOTIDE SEQUENCE</scope>
    <source>
        <strain evidence="2">UWPOB_OBS1</strain>
    </source>
</reference>
<evidence type="ECO:0000313" key="2">
    <source>
        <dbReference type="EMBL" id="MBN8661705.1"/>
    </source>
</evidence>
<accession>A0A8J7TM34</accession>
<organism evidence="2 3">
    <name type="scientific">Candidatus Obscuribacter phosphatis</name>
    <dbReference type="NCBI Taxonomy" id="1906157"/>
    <lineage>
        <taxon>Bacteria</taxon>
        <taxon>Bacillati</taxon>
        <taxon>Candidatus Melainabacteria</taxon>
        <taxon>Candidatus Obscuribacterales</taxon>
        <taxon>Candidatus Obscuribacteraceae</taxon>
        <taxon>Candidatus Obscuribacter</taxon>
    </lineage>
</organism>
<evidence type="ECO:0000313" key="3">
    <source>
        <dbReference type="Proteomes" id="UP000664277"/>
    </source>
</evidence>
<feature type="compositionally biased region" description="Basic and acidic residues" evidence="1">
    <location>
        <begin position="335"/>
        <end position="360"/>
    </location>
</feature>
<feature type="compositionally biased region" description="Low complexity" evidence="1">
    <location>
        <begin position="26"/>
        <end position="91"/>
    </location>
</feature>
<comment type="caution">
    <text evidence="2">The sequence shown here is derived from an EMBL/GenBank/DDBJ whole genome shotgun (WGS) entry which is preliminary data.</text>
</comment>
<gene>
    <name evidence="2" type="ORF">J0M35_15165</name>
</gene>
<dbReference type="AlphaFoldDB" id="A0A8J7TM34"/>
<dbReference type="EMBL" id="JAFLCK010000023">
    <property type="protein sequence ID" value="MBN8661705.1"/>
    <property type="molecule type" value="Genomic_DNA"/>
</dbReference>
<evidence type="ECO:0000256" key="1">
    <source>
        <dbReference type="SAM" id="MobiDB-lite"/>
    </source>
</evidence>
<feature type="region of interest" description="Disordered" evidence="1">
    <location>
        <begin position="1"/>
        <end position="128"/>
    </location>
</feature>
<protein>
    <submittedName>
        <fullName evidence="2">Uncharacterized protein</fullName>
    </submittedName>
</protein>
<proteinExistence type="predicted"/>
<name>A0A8J7TM34_9BACT</name>
<feature type="region of interest" description="Disordered" evidence="1">
    <location>
        <begin position="318"/>
        <end position="360"/>
    </location>
</feature>
<sequence>MTYDRPHETPTQPQPPSSDLNLVNLNGNRNDNSNRNSNDNRNNNANDNRNYNGNNNRNDNANNNNNRNDNTNNNSANSRSNSDANASSNSRSDSRSNSDARATGGNSASDARATGGNAAGGSAAINDNSVNKTTVYGGSAFAPDVRGGGFCSEGGSAGVYVLGIGVSGGKTTINETCMKKEDFQRTMVNVCTAADNKSSQALNGWSLQLQAGRELNTNAMAQSVAMSAKRMADAKAKTALELDSVCGTMAATADGTMEALKRAGLDKPVIIVEDGRNPQEQKQIDEALLKKVDELDKRVSKVESTPTAVIQQNQITFIEMEAPKPAPRPVHRPTPKPESKPEPKPQPKADDCVDETKKKK</sequence>
<dbReference type="Proteomes" id="UP000664277">
    <property type="component" value="Unassembled WGS sequence"/>
</dbReference>